<keyword evidence="3" id="KW-1185">Reference proteome</keyword>
<gene>
    <name evidence="2" type="ORF">CRG98_007103</name>
</gene>
<reference evidence="2 3" key="1">
    <citation type="submission" date="2017-11" db="EMBL/GenBank/DDBJ databases">
        <title>De-novo sequencing of pomegranate (Punica granatum L.) genome.</title>
        <authorList>
            <person name="Akparov Z."/>
            <person name="Amiraslanov A."/>
            <person name="Hajiyeva S."/>
            <person name="Abbasov M."/>
            <person name="Kaur K."/>
            <person name="Hamwieh A."/>
            <person name="Solovyev V."/>
            <person name="Salamov A."/>
            <person name="Braich B."/>
            <person name="Kosarev P."/>
            <person name="Mahmoud A."/>
            <person name="Hajiyev E."/>
            <person name="Babayeva S."/>
            <person name="Izzatullayeva V."/>
            <person name="Mammadov A."/>
            <person name="Mammadov A."/>
            <person name="Sharifova S."/>
            <person name="Ojaghi J."/>
            <person name="Eynullazada K."/>
            <person name="Bayramov B."/>
            <person name="Abdulazimova A."/>
            <person name="Shahmuradov I."/>
        </authorList>
    </citation>
    <scope>NUCLEOTIDE SEQUENCE [LARGE SCALE GENOMIC DNA]</scope>
    <source>
        <strain evidence="3">cv. AG2017</strain>
        <tissue evidence="2">Leaf</tissue>
    </source>
</reference>
<proteinExistence type="predicted"/>
<protein>
    <submittedName>
        <fullName evidence="2">Uncharacterized protein</fullName>
    </submittedName>
</protein>
<evidence type="ECO:0000256" key="1">
    <source>
        <dbReference type="SAM" id="MobiDB-lite"/>
    </source>
</evidence>
<evidence type="ECO:0000313" key="2">
    <source>
        <dbReference type="EMBL" id="PKI72500.1"/>
    </source>
</evidence>
<dbReference type="EMBL" id="PGOL01000323">
    <property type="protein sequence ID" value="PKI72500.1"/>
    <property type="molecule type" value="Genomic_DNA"/>
</dbReference>
<accession>A0A2I0KVZ1</accession>
<evidence type="ECO:0000313" key="3">
    <source>
        <dbReference type="Proteomes" id="UP000233551"/>
    </source>
</evidence>
<feature type="region of interest" description="Disordered" evidence="1">
    <location>
        <begin position="50"/>
        <end position="87"/>
    </location>
</feature>
<organism evidence="2 3">
    <name type="scientific">Punica granatum</name>
    <name type="common">Pomegranate</name>
    <dbReference type="NCBI Taxonomy" id="22663"/>
    <lineage>
        <taxon>Eukaryota</taxon>
        <taxon>Viridiplantae</taxon>
        <taxon>Streptophyta</taxon>
        <taxon>Embryophyta</taxon>
        <taxon>Tracheophyta</taxon>
        <taxon>Spermatophyta</taxon>
        <taxon>Magnoliopsida</taxon>
        <taxon>eudicotyledons</taxon>
        <taxon>Gunneridae</taxon>
        <taxon>Pentapetalae</taxon>
        <taxon>rosids</taxon>
        <taxon>malvids</taxon>
        <taxon>Myrtales</taxon>
        <taxon>Lythraceae</taxon>
        <taxon>Punica</taxon>
    </lineage>
</organism>
<sequence length="87" mass="9483">MDAVKTSILSKRWRHLSPVPKDDANDLGGGVGVADSQLQLANRLRTPTRSPLSILGLGPPIGDPNPSTEVAGTHEEHRRPWWKGRGR</sequence>
<name>A0A2I0KVZ1_PUNGR</name>
<dbReference type="Proteomes" id="UP000233551">
    <property type="component" value="Unassembled WGS sequence"/>
</dbReference>
<comment type="caution">
    <text evidence="2">The sequence shown here is derived from an EMBL/GenBank/DDBJ whole genome shotgun (WGS) entry which is preliminary data.</text>
</comment>
<dbReference type="AlphaFoldDB" id="A0A2I0KVZ1"/>